<dbReference type="InterPro" id="IPR046179">
    <property type="entry name" value="DUF6188"/>
</dbReference>
<accession>A0A846W5I5</accession>
<protein>
    <submittedName>
        <fullName evidence="1">Uncharacterized protein</fullName>
    </submittedName>
</protein>
<evidence type="ECO:0000313" key="1">
    <source>
        <dbReference type="EMBL" id="NKX88451.1"/>
    </source>
</evidence>
<proteinExistence type="predicted"/>
<dbReference type="Proteomes" id="UP000572007">
    <property type="component" value="Unassembled WGS sequence"/>
</dbReference>
<sequence length="126" mass="13458">MNSLPIIGLLCKIESVEPILSVDLGAGKYQLMAESSVMVHTTTISASGDEPAEIEDSLVAAIDNRLITDAQISRDGSLSVSVANNVSVTFLPDPDYESWWIVGIDGFRVVCLPGGGLAEWDPEPRL</sequence>
<organism evidence="1 2">
    <name type="scientific">Nocardia coubleae</name>
    <dbReference type="NCBI Taxonomy" id="356147"/>
    <lineage>
        <taxon>Bacteria</taxon>
        <taxon>Bacillati</taxon>
        <taxon>Actinomycetota</taxon>
        <taxon>Actinomycetes</taxon>
        <taxon>Mycobacteriales</taxon>
        <taxon>Nocardiaceae</taxon>
        <taxon>Nocardia</taxon>
    </lineage>
</organism>
<name>A0A846W5I5_9NOCA</name>
<reference evidence="1 2" key="1">
    <citation type="submission" date="2020-04" db="EMBL/GenBank/DDBJ databases">
        <title>MicrobeNet Type strains.</title>
        <authorList>
            <person name="Nicholson A.C."/>
        </authorList>
    </citation>
    <scope>NUCLEOTIDE SEQUENCE [LARGE SCALE GENOMIC DNA]</scope>
    <source>
        <strain evidence="1 2">DSM 44960</strain>
    </source>
</reference>
<comment type="caution">
    <text evidence="1">The sequence shown here is derived from an EMBL/GenBank/DDBJ whole genome shotgun (WGS) entry which is preliminary data.</text>
</comment>
<keyword evidence="2" id="KW-1185">Reference proteome</keyword>
<dbReference type="RefSeq" id="WP_157104825.1">
    <property type="nucleotide sequence ID" value="NZ_JAAXOM010000003.1"/>
</dbReference>
<dbReference type="AlphaFoldDB" id="A0A846W5I5"/>
<dbReference type="EMBL" id="JAAXOM010000003">
    <property type="protein sequence ID" value="NKX88451.1"/>
    <property type="molecule type" value="Genomic_DNA"/>
</dbReference>
<dbReference type="Pfam" id="PF19686">
    <property type="entry name" value="DUF6188"/>
    <property type="match status" value="1"/>
</dbReference>
<evidence type="ECO:0000313" key="2">
    <source>
        <dbReference type="Proteomes" id="UP000572007"/>
    </source>
</evidence>
<gene>
    <name evidence="1" type="ORF">HGA10_14160</name>
</gene>